<dbReference type="SUPFAM" id="SSF48452">
    <property type="entry name" value="TPR-like"/>
    <property type="match status" value="1"/>
</dbReference>
<evidence type="ECO:0000313" key="2">
    <source>
        <dbReference type="Proteomes" id="UP000500767"/>
    </source>
</evidence>
<keyword evidence="2" id="KW-1185">Reference proteome</keyword>
<dbReference type="KEGG" id="lck:HN018_26780"/>
<dbReference type="AlphaFoldDB" id="A0A6M8HZH1"/>
<name>A0A6M8HZH1_9PROT</name>
<sequence>MTTHNVASRQQAPHVVPVAAPRRTDMWSASRTLLVATLLCMPLHAGRTSPSIPTSDSVVLEQVPGSRDRSGIALRRLNAALALNRDDPVLAVQVARLDLEQSRKLGDPRYLGRAEAALSPWPVAAPATPADMLLLHAIVQQSNHDFAGSLATLARVVAAKPDSVQAWLVRAAVHQAQADYAAASRDCGQVASGRLGLVPDTCTASVMSLTGRATVALRAIAISLQQNAAEARAQPGIAVWTLTLQAEMADRLGDPSAEAYYRQALAIDPDDPYLLGTWSDWLLDHGRPQDVVVLLADRTRIDPLLLRLALAEQQTGRGQLAQHLDELEARFEASRLRGETVHRREEARYMLALRHRPTEALALALANWTVQREPADARILLEAAIAARRPNAAAPVRAWLGDNGVQDPRLVALANRTMASIGGKS</sequence>
<protein>
    <recommendedName>
        <fullName evidence="3">Tetratricopeptide repeat protein</fullName>
    </recommendedName>
</protein>
<geneLocation type="plasmid" evidence="1 2">
    <name>unnamed4</name>
</geneLocation>
<accession>A0A6M8HZH1</accession>
<gene>
    <name evidence="1" type="ORF">HN018_26780</name>
</gene>
<dbReference type="InterPro" id="IPR011990">
    <property type="entry name" value="TPR-like_helical_dom_sf"/>
</dbReference>
<proteinExistence type="predicted"/>
<organism evidence="1 2">
    <name type="scientific">Lichenicola cladoniae</name>
    <dbReference type="NCBI Taxonomy" id="1484109"/>
    <lineage>
        <taxon>Bacteria</taxon>
        <taxon>Pseudomonadati</taxon>
        <taxon>Pseudomonadota</taxon>
        <taxon>Alphaproteobacteria</taxon>
        <taxon>Acetobacterales</taxon>
        <taxon>Acetobacteraceae</taxon>
        <taxon>Lichenicola</taxon>
    </lineage>
</organism>
<dbReference type="Gene3D" id="1.25.40.10">
    <property type="entry name" value="Tetratricopeptide repeat domain"/>
    <property type="match status" value="1"/>
</dbReference>
<dbReference type="RefSeq" id="WP_171834184.1">
    <property type="nucleotide sequence ID" value="NZ_CP053711.1"/>
</dbReference>
<reference evidence="1 2" key="1">
    <citation type="journal article" date="2014" name="World J. Microbiol. Biotechnol.">
        <title>Biodiversity and physiological characteristics of Antarctic and Arctic lichens-associated bacteria.</title>
        <authorList>
            <person name="Lee Y.M."/>
            <person name="Kim E.H."/>
            <person name="Lee H.K."/>
            <person name="Hong S.G."/>
        </authorList>
    </citation>
    <scope>NUCLEOTIDE SEQUENCE [LARGE SCALE GENOMIC DNA]</scope>
    <source>
        <strain evidence="1 2">PAMC 26569</strain>
        <plasmid evidence="1">unnamed4</plasmid>
    </source>
</reference>
<evidence type="ECO:0008006" key="3">
    <source>
        <dbReference type="Google" id="ProtNLM"/>
    </source>
</evidence>
<keyword evidence="1" id="KW-0614">Plasmid</keyword>
<evidence type="ECO:0000313" key="1">
    <source>
        <dbReference type="EMBL" id="QKE93738.1"/>
    </source>
</evidence>
<dbReference type="EMBL" id="CP053711">
    <property type="protein sequence ID" value="QKE93738.1"/>
    <property type="molecule type" value="Genomic_DNA"/>
</dbReference>
<dbReference type="Proteomes" id="UP000500767">
    <property type="component" value="Plasmid unnamed4"/>
</dbReference>